<proteinExistence type="predicted"/>
<sequence>MGSSVLKMLTLQLKLIRKVEVIKWLLLWIVLKQINSKEYV</sequence>
<gene>
    <name evidence="1" type="ORF">MNBD_BACTEROID03-1325</name>
</gene>
<dbReference type="EMBL" id="UOEL01000113">
    <property type="protein sequence ID" value="VAW14110.1"/>
    <property type="molecule type" value="Genomic_DNA"/>
</dbReference>
<dbReference type="AlphaFoldDB" id="A0A3B0TB44"/>
<evidence type="ECO:0000313" key="1">
    <source>
        <dbReference type="EMBL" id="VAW14110.1"/>
    </source>
</evidence>
<organism evidence="1">
    <name type="scientific">hydrothermal vent metagenome</name>
    <dbReference type="NCBI Taxonomy" id="652676"/>
    <lineage>
        <taxon>unclassified sequences</taxon>
        <taxon>metagenomes</taxon>
        <taxon>ecological metagenomes</taxon>
    </lineage>
</organism>
<reference evidence="1" key="1">
    <citation type="submission" date="2018-06" db="EMBL/GenBank/DDBJ databases">
        <authorList>
            <person name="Zhirakovskaya E."/>
        </authorList>
    </citation>
    <scope>NUCLEOTIDE SEQUENCE</scope>
</reference>
<name>A0A3B0TB44_9ZZZZ</name>
<protein>
    <submittedName>
        <fullName evidence="1">Uncharacterized protein</fullName>
    </submittedName>
</protein>
<accession>A0A3B0TB44</accession>